<evidence type="ECO:0000313" key="2">
    <source>
        <dbReference type="EMBL" id="KFM26660.1"/>
    </source>
</evidence>
<dbReference type="AlphaFoldDB" id="A0A087SLQ6"/>
<keyword evidence="3" id="KW-1185">Reference proteome</keyword>
<reference evidence="2 3" key="1">
    <citation type="journal article" date="2014" name="BMC Genomics">
        <title>Oil accumulation mechanisms of the oleaginous microalga Chlorella protothecoides revealed through its genome, transcriptomes, and proteomes.</title>
        <authorList>
            <person name="Gao C."/>
            <person name="Wang Y."/>
            <person name="Shen Y."/>
            <person name="Yan D."/>
            <person name="He X."/>
            <person name="Dai J."/>
            <person name="Wu Q."/>
        </authorList>
    </citation>
    <scope>NUCLEOTIDE SEQUENCE [LARGE SCALE GENOMIC DNA]</scope>
    <source>
        <strain evidence="2 3">0710</strain>
    </source>
</reference>
<gene>
    <name evidence="2" type="ORF">F751_6617</name>
</gene>
<feature type="region of interest" description="Disordered" evidence="1">
    <location>
        <begin position="24"/>
        <end position="55"/>
    </location>
</feature>
<proteinExistence type="predicted"/>
<dbReference type="RefSeq" id="XP_011399598.1">
    <property type="nucleotide sequence ID" value="XM_011401296.1"/>
</dbReference>
<protein>
    <submittedName>
        <fullName evidence="2">Uncharacterized protein</fullName>
    </submittedName>
</protein>
<evidence type="ECO:0000256" key="1">
    <source>
        <dbReference type="SAM" id="MobiDB-lite"/>
    </source>
</evidence>
<dbReference type="GeneID" id="23618008"/>
<dbReference type="Proteomes" id="UP000028924">
    <property type="component" value="Unassembled WGS sequence"/>
</dbReference>
<evidence type="ECO:0000313" key="3">
    <source>
        <dbReference type="Proteomes" id="UP000028924"/>
    </source>
</evidence>
<feature type="compositionally biased region" description="Polar residues" evidence="1">
    <location>
        <begin position="38"/>
        <end position="55"/>
    </location>
</feature>
<sequence length="55" mass="6118">MYHASEAGEDGLGLMLRKRNFRSSLPRHRPSFHPLDTTAKNVASSSHQIPQRGSS</sequence>
<organism evidence="2 3">
    <name type="scientific">Auxenochlorella protothecoides</name>
    <name type="common">Green microalga</name>
    <name type="synonym">Chlorella protothecoides</name>
    <dbReference type="NCBI Taxonomy" id="3075"/>
    <lineage>
        <taxon>Eukaryota</taxon>
        <taxon>Viridiplantae</taxon>
        <taxon>Chlorophyta</taxon>
        <taxon>core chlorophytes</taxon>
        <taxon>Trebouxiophyceae</taxon>
        <taxon>Chlorellales</taxon>
        <taxon>Chlorellaceae</taxon>
        <taxon>Auxenochlorella</taxon>
    </lineage>
</organism>
<dbReference type="KEGG" id="apro:F751_6617"/>
<name>A0A087SLQ6_AUXPR</name>
<accession>A0A087SLQ6</accession>
<dbReference type="EMBL" id="KL662130">
    <property type="protein sequence ID" value="KFM26660.1"/>
    <property type="molecule type" value="Genomic_DNA"/>
</dbReference>